<protein>
    <submittedName>
        <fullName evidence="1">Uncharacterized protein</fullName>
    </submittedName>
</protein>
<proteinExistence type="predicted"/>
<dbReference type="Proteomes" id="UP000319817">
    <property type="component" value="Chromosome"/>
</dbReference>
<gene>
    <name evidence="1" type="ORF">K239x_09750</name>
</gene>
<organism evidence="1 2">
    <name type="scientific">Stieleria marina</name>
    <dbReference type="NCBI Taxonomy" id="1930275"/>
    <lineage>
        <taxon>Bacteria</taxon>
        <taxon>Pseudomonadati</taxon>
        <taxon>Planctomycetota</taxon>
        <taxon>Planctomycetia</taxon>
        <taxon>Pirellulales</taxon>
        <taxon>Pirellulaceae</taxon>
        <taxon>Stieleria</taxon>
    </lineage>
</organism>
<reference evidence="1 2" key="1">
    <citation type="submission" date="2019-02" db="EMBL/GenBank/DDBJ databases">
        <title>Deep-cultivation of Planctomycetes and their phenomic and genomic characterization uncovers novel biology.</title>
        <authorList>
            <person name="Wiegand S."/>
            <person name="Jogler M."/>
            <person name="Boedeker C."/>
            <person name="Pinto D."/>
            <person name="Vollmers J."/>
            <person name="Rivas-Marin E."/>
            <person name="Kohn T."/>
            <person name="Peeters S.H."/>
            <person name="Heuer A."/>
            <person name="Rast P."/>
            <person name="Oberbeckmann S."/>
            <person name="Bunk B."/>
            <person name="Jeske O."/>
            <person name="Meyerdierks A."/>
            <person name="Storesund J.E."/>
            <person name="Kallscheuer N."/>
            <person name="Luecker S."/>
            <person name="Lage O.M."/>
            <person name="Pohl T."/>
            <person name="Merkel B.J."/>
            <person name="Hornburger P."/>
            <person name="Mueller R.-W."/>
            <person name="Bruemmer F."/>
            <person name="Labrenz M."/>
            <person name="Spormann A.M."/>
            <person name="Op den Camp H."/>
            <person name="Overmann J."/>
            <person name="Amann R."/>
            <person name="Jetten M.S.M."/>
            <person name="Mascher T."/>
            <person name="Medema M.H."/>
            <person name="Devos D.P."/>
            <person name="Kaster A.-K."/>
            <person name="Ovreas L."/>
            <person name="Rohde M."/>
            <person name="Galperin M.Y."/>
            <person name="Jogler C."/>
        </authorList>
    </citation>
    <scope>NUCLEOTIDE SEQUENCE [LARGE SCALE GENOMIC DNA]</scope>
    <source>
        <strain evidence="1 2">K23_9</strain>
    </source>
</reference>
<dbReference type="AlphaFoldDB" id="A0A517NPI0"/>
<name>A0A517NPI0_9BACT</name>
<keyword evidence="2" id="KW-1185">Reference proteome</keyword>
<sequence length="39" mass="4154">MLTKLPPHTGQAGIVLQLLCFAVLVWDGEPCGSMEPDSV</sequence>
<evidence type="ECO:0000313" key="1">
    <source>
        <dbReference type="EMBL" id="QDT09032.1"/>
    </source>
</evidence>
<evidence type="ECO:0000313" key="2">
    <source>
        <dbReference type="Proteomes" id="UP000319817"/>
    </source>
</evidence>
<dbReference type="EMBL" id="CP036526">
    <property type="protein sequence ID" value="QDT09032.1"/>
    <property type="molecule type" value="Genomic_DNA"/>
</dbReference>
<accession>A0A517NPI0</accession>